<protein>
    <recommendedName>
        <fullName evidence="3">NFACT RNA-binding domain-containing protein</fullName>
    </recommendedName>
</protein>
<dbReference type="STRING" id="1789683.A0A1X7R0G3"/>
<keyword evidence="5" id="KW-1185">Reference proteome</keyword>
<gene>
    <name evidence="4" type="ORF">KASA_0P03520G</name>
</gene>
<keyword evidence="2" id="KW-0175">Coiled coil</keyword>
<feature type="coiled-coil region" evidence="2">
    <location>
        <begin position="168"/>
        <end position="200"/>
    </location>
</feature>
<reference evidence="4 5" key="1">
    <citation type="submission" date="2017-04" db="EMBL/GenBank/DDBJ databases">
        <authorList>
            <person name="Afonso C.L."/>
            <person name="Miller P.J."/>
            <person name="Scott M.A."/>
            <person name="Spackman E."/>
            <person name="Goraichik I."/>
            <person name="Dimitrov K.M."/>
            <person name="Suarez D.L."/>
            <person name="Swayne D.E."/>
        </authorList>
    </citation>
    <scope>NUCLEOTIDE SEQUENCE [LARGE SCALE GENOMIC DNA]</scope>
</reference>
<dbReference type="Proteomes" id="UP000196158">
    <property type="component" value="Unassembled WGS sequence"/>
</dbReference>
<dbReference type="OrthoDB" id="200398at2759"/>
<comment type="similarity">
    <text evidence="1">Belongs to the CCDC25 family.</text>
</comment>
<feature type="domain" description="NFACT RNA-binding" evidence="3">
    <location>
        <begin position="1"/>
        <end position="116"/>
    </location>
</feature>
<dbReference type="Pfam" id="PF05670">
    <property type="entry name" value="NFACT-R_1"/>
    <property type="match status" value="1"/>
</dbReference>
<dbReference type="InterPro" id="IPR008532">
    <property type="entry name" value="NFACT_RNA-bd"/>
</dbReference>
<evidence type="ECO:0000256" key="1">
    <source>
        <dbReference type="ARBA" id="ARBA00008998"/>
    </source>
</evidence>
<name>A0A1X7R0G3_9SACH</name>
<dbReference type="InterPro" id="IPR039730">
    <property type="entry name" value="Jlp2/Ccd25"/>
</dbReference>
<evidence type="ECO:0000313" key="4">
    <source>
        <dbReference type="EMBL" id="SMN19183.1"/>
    </source>
</evidence>
<organism evidence="4 5">
    <name type="scientific">Maudiozyma saulgeensis</name>
    <dbReference type="NCBI Taxonomy" id="1789683"/>
    <lineage>
        <taxon>Eukaryota</taxon>
        <taxon>Fungi</taxon>
        <taxon>Dikarya</taxon>
        <taxon>Ascomycota</taxon>
        <taxon>Saccharomycotina</taxon>
        <taxon>Saccharomycetes</taxon>
        <taxon>Saccharomycetales</taxon>
        <taxon>Saccharomycetaceae</taxon>
        <taxon>Maudiozyma</taxon>
    </lineage>
</organism>
<evidence type="ECO:0000259" key="3">
    <source>
        <dbReference type="Pfam" id="PF05670"/>
    </source>
</evidence>
<dbReference type="AlphaFoldDB" id="A0A1X7R0G3"/>
<evidence type="ECO:0000256" key="2">
    <source>
        <dbReference type="SAM" id="Coils"/>
    </source>
</evidence>
<sequence length="217" mass="25729">MVYFYESKNDENDIPHMIVTGKDKFENDFLIKYGYKELQYIWFHADKYSSGHIYLQLTNGEKTLEDVPNEVINDCLQLCKASSIAGNKLPECTILITPWTNLKKNKYHNPGEVSFKTLKNCKRRKCFGRDNKILNRLTKTRVEMADNVEETLHRAKKSKDEFFFNKYLAANKQRLIDVEIQRNKLKKEQKKLKKKKIEEEEFVDFNVENGQEKMTNI</sequence>
<accession>A0A1X7R0G3</accession>
<dbReference type="EMBL" id="FXLY01000003">
    <property type="protein sequence ID" value="SMN19183.1"/>
    <property type="molecule type" value="Genomic_DNA"/>
</dbReference>
<evidence type="ECO:0000313" key="5">
    <source>
        <dbReference type="Proteomes" id="UP000196158"/>
    </source>
</evidence>
<proteinExistence type="inferred from homology"/>
<dbReference type="PANTHER" id="PTHR13049:SF2">
    <property type="entry name" value="COILED-COIL DOMAIN-CONTAINING PROTEIN 25"/>
    <property type="match status" value="1"/>
</dbReference>
<dbReference type="PANTHER" id="PTHR13049">
    <property type="entry name" value="DUF814-RELATED"/>
    <property type="match status" value="1"/>
</dbReference>